<dbReference type="PROSITE" id="PS51257">
    <property type="entry name" value="PROKAR_LIPOPROTEIN"/>
    <property type="match status" value="1"/>
</dbReference>
<evidence type="ECO:0000256" key="1">
    <source>
        <dbReference type="ARBA" id="ARBA00022448"/>
    </source>
</evidence>
<feature type="domain" description="Cytochrome c" evidence="9">
    <location>
        <begin position="84"/>
        <end position="184"/>
    </location>
</feature>
<evidence type="ECO:0000256" key="4">
    <source>
        <dbReference type="ARBA" id="ARBA00022982"/>
    </source>
</evidence>
<reference evidence="10 11" key="1">
    <citation type="submission" date="2018-08" db="EMBL/GenBank/DDBJ databases">
        <title>Henriciella mobilis sp. nov., isolated from seawater.</title>
        <authorList>
            <person name="Cheng H."/>
            <person name="Wu Y.-H."/>
            <person name="Xu X.-W."/>
            <person name="Guo L.-L."/>
        </authorList>
    </citation>
    <scope>NUCLEOTIDE SEQUENCE [LARGE SCALE GENOMIC DNA]</scope>
    <source>
        <strain evidence="10 11">JN25</strain>
    </source>
</reference>
<feature type="chain" id="PRO_5017327686" evidence="8">
    <location>
        <begin position="25"/>
        <end position="189"/>
    </location>
</feature>
<evidence type="ECO:0000313" key="10">
    <source>
        <dbReference type="EMBL" id="RIJ26946.1"/>
    </source>
</evidence>
<dbReference type="Gene3D" id="1.10.760.10">
    <property type="entry name" value="Cytochrome c-like domain"/>
    <property type="match status" value="1"/>
</dbReference>
<comment type="caution">
    <text evidence="10">The sequence shown here is derived from an EMBL/GenBank/DDBJ whole genome shotgun (WGS) entry which is preliminary data.</text>
</comment>
<name>A0A399R5N9_9PROT</name>
<evidence type="ECO:0000256" key="6">
    <source>
        <dbReference type="PROSITE-ProRule" id="PRU00433"/>
    </source>
</evidence>
<dbReference type="RefSeq" id="WP_119377839.1">
    <property type="nucleotide sequence ID" value="NZ_QWFX01000016.1"/>
</dbReference>
<dbReference type="SUPFAM" id="SSF46626">
    <property type="entry name" value="Cytochrome c"/>
    <property type="match status" value="1"/>
</dbReference>
<keyword evidence="8" id="KW-0732">Signal</keyword>
<evidence type="ECO:0000256" key="7">
    <source>
        <dbReference type="SAM" id="MobiDB-lite"/>
    </source>
</evidence>
<keyword evidence="5 6" id="KW-0408">Iron</keyword>
<feature type="region of interest" description="Disordered" evidence="7">
    <location>
        <begin position="24"/>
        <end position="80"/>
    </location>
</feature>
<keyword evidence="11" id="KW-1185">Reference proteome</keyword>
<dbReference type="InterPro" id="IPR002327">
    <property type="entry name" value="Cyt_c_1A/1B"/>
</dbReference>
<protein>
    <submittedName>
        <fullName evidence="10">Cytochrome c family protein</fullName>
    </submittedName>
</protein>
<dbReference type="PROSITE" id="PS51007">
    <property type="entry name" value="CYTC"/>
    <property type="match status" value="1"/>
</dbReference>
<keyword evidence="3 6" id="KW-0479">Metal-binding</keyword>
<evidence type="ECO:0000256" key="2">
    <source>
        <dbReference type="ARBA" id="ARBA00022617"/>
    </source>
</evidence>
<dbReference type="InterPro" id="IPR009056">
    <property type="entry name" value="Cyt_c-like_dom"/>
</dbReference>
<sequence length="189" mass="19969">MTIKRGHAAAVAFGLVLATACGGASDEPAEAAPTPPAESETPAADTSGADEADTTEAAAPDETADAAPEPASQFAGFPEPYASADYDRGRRVFLQCQSCHTLEEGGAAVLGPNLYGLFSRKVGEGEGFSYSSALQEADFEWTPEQLEQWLENPRSFLPGNNMSFAGVRREDDRHAVIAYVMSQTGYEPS</sequence>
<dbReference type="PRINTS" id="PR00604">
    <property type="entry name" value="CYTCHRMECIAB"/>
</dbReference>
<dbReference type="PANTHER" id="PTHR11961">
    <property type="entry name" value="CYTOCHROME C"/>
    <property type="match status" value="1"/>
</dbReference>
<dbReference type="Proteomes" id="UP000266385">
    <property type="component" value="Unassembled WGS sequence"/>
</dbReference>
<keyword evidence="4" id="KW-0249">Electron transport</keyword>
<evidence type="ECO:0000256" key="5">
    <source>
        <dbReference type="ARBA" id="ARBA00023004"/>
    </source>
</evidence>
<dbReference type="Pfam" id="PF00034">
    <property type="entry name" value="Cytochrom_C"/>
    <property type="match status" value="1"/>
</dbReference>
<keyword evidence="2 6" id="KW-0349">Heme</keyword>
<evidence type="ECO:0000256" key="8">
    <source>
        <dbReference type="SAM" id="SignalP"/>
    </source>
</evidence>
<dbReference type="EMBL" id="QWFX01000016">
    <property type="protein sequence ID" value="RIJ26946.1"/>
    <property type="molecule type" value="Genomic_DNA"/>
</dbReference>
<proteinExistence type="predicted"/>
<evidence type="ECO:0000256" key="3">
    <source>
        <dbReference type="ARBA" id="ARBA00022723"/>
    </source>
</evidence>
<evidence type="ECO:0000259" key="9">
    <source>
        <dbReference type="PROSITE" id="PS51007"/>
    </source>
</evidence>
<dbReference type="InterPro" id="IPR036909">
    <property type="entry name" value="Cyt_c-like_dom_sf"/>
</dbReference>
<feature type="compositionally biased region" description="Low complexity" evidence="7">
    <location>
        <begin position="55"/>
        <end position="71"/>
    </location>
</feature>
<accession>A0A399R5N9</accession>
<organism evidence="10 11">
    <name type="scientific">Henriciella mobilis</name>
    <dbReference type="NCBI Taxonomy" id="2305467"/>
    <lineage>
        <taxon>Bacteria</taxon>
        <taxon>Pseudomonadati</taxon>
        <taxon>Pseudomonadota</taxon>
        <taxon>Alphaproteobacteria</taxon>
        <taxon>Hyphomonadales</taxon>
        <taxon>Hyphomonadaceae</taxon>
        <taxon>Henriciella</taxon>
    </lineage>
</organism>
<dbReference type="GO" id="GO:0020037">
    <property type="term" value="F:heme binding"/>
    <property type="evidence" value="ECO:0007669"/>
    <property type="project" value="InterPro"/>
</dbReference>
<dbReference type="AlphaFoldDB" id="A0A399R5N9"/>
<dbReference type="GO" id="GO:0009055">
    <property type="term" value="F:electron transfer activity"/>
    <property type="evidence" value="ECO:0007669"/>
    <property type="project" value="InterPro"/>
</dbReference>
<evidence type="ECO:0000313" key="11">
    <source>
        <dbReference type="Proteomes" id="UP000266385"/>
    </source>
</evidence>
<feature type="compositionally biased region" description="Low complexity" evidence="7">
    <location>
        <begin position="24"/>
        <end position="47"/>
    </location>
</feature>
<gene>
    <name evidence="10" type="ORF">D1223_18650</name>
</gene>
<dbReference type="GO" id="GO:0046872">
    <property type="term" value="F:metal ion binding"/>
    <property type="evidence" value="ECO:0007669"/>
    <property type="project" value="UniProtKB-KW"/>
</dbReference>
<keyword evidence="1" id="KW-0813">Transport</keyword>
<feature type="signal peptide" evidence="8">
    <location>
        <begin position="1"/>
        <end position="24"/>
    </location>
</feature>
<dbReference type="OrthoDB" id="9805828at2"/>